<evidence type="ECO:0000256" key="7">
    <source>
        <dbReference type="SAM" id="MobiDB-lite"/>
    </source>
</evidence>
<feature type="domain" description="4Fe-4S ferredoxin-type" evidence="9">
    <location>
        <begin position="221"/>
        <end position="250"/>
    </location>
</feature>
<evidence type="ECO:0000313" key="11">
    <source>
        <dbReference type="Proteomes" id="UP000182569"/>
    </source>
</evidence>
<sequence>MVKKIKKIQIFRHIIQLIMFVLSPGLFILAFSELKSIYTMIIKGNFNFITAFPSLIEFTTVIIVTIFLGRFFCGWVCAFGSYNDFIYLLSKKVFKINFKVNEDVDKILKYVKYVVLLLLVVVVWTMGSKVLDTTSPWDAFAQITNFPQVLFNYTIGVALLLLITIGALFVERFFCRYLCPLGAVFNILSRIGILKIKKPTDKCGKCRLCTNNCSMGLSLYKAQSVCGGDCINCFKCIEACPRSNTKINVLGENVNPQLASSVAIAAMVGLYAANNLGAATLKNSGLATVSNTTTTTDSSSRTASTEDTNTKTATTSNTYKDGTYTGSGSGFHGGTTQMSVTIKNNKITKVETVSNGDTPDFYARAESTIISQIISTQSTTVDTVSGATYSSEGIISATQEALSKAKA</sequence>
<dbReference type="STRING" id="1552.A7L45_09520"/>
<dbReference type="Pfam" id="PF12801">
    <property type="entry name" value="Fer4_5"/>
    <property type="match status" value="2"/>
</dbReference>
<keyword evidence="4" id="KW-0408">Iron</keyword>
<feature type="transmembrane region" description="Helical" evidence="8">
    <location>
        <begin position="110"/>
        <end position="130"/>
    </location>
</feature>
<evidence type="ECO:0000256" key="2">
    <source>
        <dbReference type="ARBA" id="ARBA00022475"/>
    </source>
</evidence>
<dbReference type="GO" id="GO:0046872">
    <property type="term" value="F:metal ion binding"/>
    <property type="evidence" value="ECO:0007669"/>
    <property type="project" value="UniProtKB-KW"/>
</dbReference>
<dbReference type="KEGG" id="ceu:A7L45_09520"/>
<feature type="region of interest" description="Disordered" evidence="7">
    <location>
        <begin position="290"/>
        <end position="319"/>
    </location>
</feature>
<dbReference type="InterPro" id="IPR017896">
    <property type="entry name" value="4Fe4S_Fe-S-bd"/>
</dbReference>
<feature type="transmembrane region" description="Helical" evidence="8">
    <location>
        <begin position="150"/>
        <end position="170"/>
    </location>
</feature>
<keyword evidence="2" id="KW-1003">Cell membrane</keyword>
<dbReference type="RefSeq" id="WP_071614937.1">
    <property type="nucleotide sequence ID" value="NZ_CP015756.1"/>
</dbReference>
<dbReference type="PANTHER" id="PTHR30224:SF4">
    <property type="entry name" value="ELECTRON TRANSPORT PROTEIN YCCM-RELATED"/>
    <property type="match status" value="1"/>
</dbReference>
<feature type="transmembrane region" description="Helical" evidence="8">
    <location>
        <begin position="61"/>
        <end position="89"/>
    </location>
</feature>
<dbReference type="AlphaFoldDB" id="A0A1J0GP09"/>
<dbReference type="Pfam" id="PF04205">
    <property type="entry name" value="FMN_bind"/>
    <property type="match status" value="1"/>
</dbReference>
<evidence type="ECO:0000256" key="5">
    <source>
        <dbReference type="ARBA" id="ARBA00023014"/>
    </source>
</evidence>
<keyword evidence="8" id="KW-1133">Transmembrane helix</keyword>
<dbReference type="GO" id="GO:0010181">
    <property type="term" value="F:FMN binding"/>
    <property type="evidence" value="ECO:0007669"/>
    <property type="project" value="InterPro"/>
</dbReference>
<protein>
    <submittedName>
        <fullName evidence="10">Ferredoxin</fullName>
    </submittedName>
</protein>
<evidence type="ECO:0000256" key="8">
    <source>
        <dbReference type="SAM" id="Phobius"/>
    </source>
</evidence>
<reference evidence="11" key="1">
    <citation type="journal article" date="2016" name="Front. Microbiol.">
        <title>Complete Genome Sequence of Clostridium estertheticum DSM 8809, a Microbe Identified in Spoiled Vacuum Packed Beef.</title>
        <authorList>
            <person name="Yu Z."/>
            <person name="Gunn L."/>
            <person name="Brennan E."/>
            <person name="Reid R."/>
            <person name="Wall P.G."/>
            <person name="Gaora O.P."/>
            <person name="Hurley D."/>
            <person name="Bolton D."/>
            <person name="Fanning S."/>
        </authorList>
    </citation>
    <scope>NUCLEOTIDE SEQUENCE [LARGE SCALE GENOMIC DNA]</scope>
    <source>
        <strain evidence="11">DSM 8809</strain>
    </source>
</reference>
<comment type="subcellular location">
    <subcellularLocation>
        <location evidence="1">Cell membrane</location>
    </subcellularLocation>
</comment>
<dbReference type="InterPro" id="IPR007329">
    <property type="entry name" value="FMN-bd"/>
</dbReference>
<dbReference type="GO" id="GO:0051536">
    <property type="term" value="F:iron-sulfur cluster binding"/>
    <property type="evidence" value="ECO:0007669"/>
    <property type="project" value="UniProtKB-KW"/>
</dbReference>
<evidence type="ECO:0000256" key="4">
    <source>
        <dbReference type="ARBA" id="ARBA00023004"/>
    </source>
</evidence>
<keyword evidence="6 8" id="KW-0472">Membrane</keyword>
<feature type="transmembrane region" description="Helical" evidence="8">
    <location>
        <begin position="177"/>
        <end position="196"/>
    </location>
</feature>
<dbReference type="PANTHER" id="PTHR30224">
    <property type="entry name" value="ELECTRON TRANSPORT PROTEIN"/>
    <property type="match status" value="1"/>
</dbReference>
<keyword evidence="11" id="KW-1185">Reference proteome</keyword>
<evidence type="ECO:0000256" key="6">
    <source>
        <dbReference type="ARBA" id="ARBA00023136"/>
    </source>
</evidence>
<dbReference type="InterPro" id="IPR052378">
    <property type="entry name" value="NosR_regulator"/>
</dbReference>
<proteinExistence type="predicted"/>
<dbReference type="Gene3D" id="3.90.1010.20">
    <property type="match status" value="1"/>
</dbReference>
<dbReference type="InterPro" id="IPR017900">
    <property type="entry name" value="4Fe4S_Fe_S_CS"/>
</dbReference>
<evidence type="ECO:0000256" key="3">
    <source>
        <dbReference type="ARBA" id="ARBA00022723"/>
    </source>
</evidence>
<evidence type="ECO:0000313" key="10">
    <source>
        <dbReference type="EMBL" id="APC42654.1"/>
    </source>
</evidence>
<dbReference type="SMART" id="SM00900">
    <property type="entry name" value="FMN_bind"/>
    <property type="match status" value="1"/>
</dbReference>
<accession>A0A1J0GP09</accession>
<dbReference type="PROSITE" id="PS00198">
    <property type="entry name" value="4FE4S_FER_1"/>
    <property type="match status" value="1"/>
</dbReference>
<dbReference type="OrthoDB" id="9806398at2"/>
<keyword evidence="8" id="KW-0812">Transmembrane</keyword>
<dbReference type="GO" id="GO:0005886">
    <property type="term" value="C:plasma membrane"/>
    <property type="evidence" value="ECO:0007669"/>
    <property type="project" value="UniProtKB-SubCell"/>
</dbReference>
<gene>
    <name evidence="10" type="ORF">A7L45_09520</name>
</gene>
<dbReference type="PROSITE" id="PS51379">
    <property type="entry name" value="4FE4S_FER_2"/>
    <property type="match status" value="1"/>
</dbReference>
<dbReference type="EMBL" id="CP015756">
    <property type="protein sequence ID" value="APC42654.1"/>
    <property type="molecule type" value="Genomic_DNA"/>
</dbReference>
<keyword evidence="5" id="KW-0411">Iron-sulfur</keyword>
<keyword evidence="3" id="KW-0479">Metal-binding</keyword>
<name>A0A1J0GP09_9CLOT</name>
<evidence type="ECO:0000259" key="9">
    <source>
        <dbReference type="PROSITE" id="PS51379"/>
    </source>
</evidence>
<feature type="transmembrane region" description="Helical" evidence="8">
    <location>
        <begin position="12"/>
        <end position="31"/>
    </location>
</feature>
<dbReference type="SUPFAM" id="SSF54862">
    <property type="entry name" value="4Fe-4S ferredoxins"/>
    <property type="match status" value="1"/>
</dbReference>
<evidence type="ECO:0000256" key="1">
    <source>
        <dbReference type="ARBA" id="ARBA00004236"/>
    </source>
</evidence>
<dbReference type="Proteomes" id="UP000182569">
    <property type="component" value="Chromosome"/>
</dbReference>
<organism evidence="10 11">
    <name type="scientific">Clostridium estertheticum subsp. estertheticum</name>
    <dbReference type="NCBI Taxonomy" id="1552"/>
    <lineage>
        <taxon>Bacteria</taxon>
        <taxon>Bacillati</taxon>
        <taxon>Bacillota</taxon>
        <taxon>Clostridia</taxon>
        <taxon>Eubacteriales</taxon>
        <taxon>Clostridiaceae</taxon>
        <taxon>Clostridium</taxon>
    </lineage>
</organism>